<dbReference type="InterPro" id="IPR042100">
    <property type="entry name" value="Bug_dom1"/>
</dbReference>
<dbReference type="Proteomes" id="UP000595349">
    <property type="component" value="Chromosome"/>
</dbReference>
<gene>
    <name evidence="3" type="ORF">HUG20_10535</name>
</gene>
<proteinExistence type="inferred from homology"/>
<sequence>MKFVPLKILLVFAISILAACNDQSSGESDSDDLETDFPQDDIEIIVPYAPGGSNDISVRLIASVAEKYVPNDQSIAVVNTPGIVGTSDIATAPNDGYTIGAATTGTIGVQPFVNDTSFDLDSFEPIAGTIHGQAAFLVSSEAPFDDFDEWLEYTEENPGEFSFAASAAGNTTHLAAEAFNDQLNLENEVVPFEGAGPAISALQGGHVGGFVNPIEEVMSDVESGNLEVLADASADGIDYLEEEVISTQEEYGFNTDLIYGLVAPEGIPEPELNVLVDIFEQAFEDPELIEQLEEQDYTPSYLSPDEFAEAVAEDAEFFEEVYQAMD</sequence>
<dbReference type="KEGG" id="scib:HUG20_10535"/>
<reference evidence="3 4" key="1">
    <citation type="submission" date="2020-06" db="EMBL/GenBank/DDBJ databases">
        <title>Genomic analysis of Salicibibacter sp. NKC21-4.</title>
        <authorList>
            <person name="Oh Y.J."/>
        </authorList>
    </citation>
    <scope>NUCLEOTIDE SEQUENCE [LARGE SCALE GENOMIC DNA]</scope>
    <source>
        <strain evidence="3 4">NKC21-4</strain>
    </source>
</reference>
<dbReference type="Gene3D" id="3.40.190.150">
    <property type="entry name" value="Bordetella uptake gene, domain 1"/>
    <property type="match status" value="1"/>
</dbReference>
<dbReference type="PANTHER" id="PTHR42928:SF5">
    <property type="entry name" value="BLR1237 PROTEIN"/>
    <property type="match status" value="1"/>
</dbReference>
<feature type="chain" id="PRO_5039644301" evidence="2">
    <location>
        <begin position="19"/>
        <end position="326"/>
    </location>
</feature>
<dbReference type="CDD" id="cd07012">
    <property type="entry name" value="PBP2_Bug_TTT"/>
    <property type="match status" value="1"/>
</dbReference>
<keyword evidence="2" id="KW-0732">Signal</keyword>
<dbReference type="PIRSF" id="PIRSF017082">
    <property type="entry name" value="YflP"/>
    <property type="match status" value="1"/>
</dbReference>
<comment type="similarity">
    <text evidence="1">Belongs to the UPF0065 (bug) family.</text>
</comment>
<accession>A0A7T7CFL5</accession>
<dbReference type="EMBL" id="CP054706">
    <property type="protein sequence ID" value="QQK80285.1"/>
    <property type="molecule type" value="Genomic_DNA"/>
</dbReference>
<protein>
    <submittedName>
        <fullName evidence="3">Tripartite tricarboxylate transporter substrate binding protein</fullName>
    </submittedName>
</protein>
<dbReference type="PANTHER" id="PTHR42928">
    <property type="entry name" value="TRICARBOXYLATE-BINDING PROTEIN"/>
    <property type="match status" value="1"/>
</dbReference>
<dbReference type="Pfam" id="PF03401">
    <property type="entry name" value="TctC"/>
    <property type="match status" value="1"/>
</dbReference>
<keyword evidence="4" id="KW-1185">Reference proteome</keyword>
<evidence type="ECO:0000313" key="4">
    <source>
        <dbReference type="Proteomes" id="UP000595349"/>
    </source>
</evidence>
<dbReference type="RefSeq" id="WP_200084556.1">
    <property type="nucleotide sequence ID" value="NZ_CP054706.1"/>
</dbReference>
<dbReference type="Gene3D" id="3.40.190.10">
    <property type="entry name" value="Periplasmic binding protein-like II"/>
    <property type="match status" value="1"/>
</dbReference>
<dbReference type="AlphaFoldDB" id="A0A7T7CFL5"/>
<name>A0A7T7CFL5_9BACI</name>
<organism evidence="3 4">
    <name type="scientific">Salicibibacter cibi</name>
    <dbReference type="NCBI Taxonomy" id="2743001"/>
    <lineage>
        <taxon>Bacteria</taxon>
        <taxon>Bacillati</taxon>
        <taxon>Bacillota</taxon>
        <taxon>Bacilli</taxon>
        <taxon>Bacillales</taxon>
        <taxon>Bacillaceae</taxon>
        <taxon>Salicibibacter</taxon>
    </lineage>
</organism>
<evidence type="ECO:0000256" key="1">
    <source>
        <dbReference type="ARBA" id="ARBA00006987"/>
    </source>
</evidence>
<dbReference type="InterPro" id="IPR005064">
    <property type="entry name" value="BUG"/>
</dbReference>
<feature type="signal peptide" evidence="2">
    <location>
        <begin position="1"/>
        <end position="18"/>
    </location>
</feature>
<dbReference type="PROSITE" id="PS51257">
    <property type="entry name" value="PROKAR_LIPOPROTEIN"/>
    <property type="match status" value="1"/>
</dbReference>
<evidence type="ECO:0000256" key="2">
    <source>
        <dbReference type="SAM" id="SignalP"/>
    </source>
</evidence>
<evidence type="ECO:0000313" key="3">
    <source>
        <dbReference type="EMBL" id="QQK80285.1"/>
    </source>
</evidence>